<dbReference type="PANTHER" id="PTHR11199:SF0">
    <property type="entry name" value="LD34181P-RELATED"/>
    <property type="match status" value="1"/>
</dbReference>
<protein>
    <recommendedName>
        <fullName evidence="2">SCD domain-containing protein</fullName>
    </recommendedName>
</protein>
<dbReference type="EMBL" id="KV423935">
    <property type="protein sequence ID" value="KZT59992.1"/>
    <property type="molecule type" value="Genomic_DNA"/>
</dbReference>
<dbReference type="InterPro" id="IPR020839">
    <property type="entry name" value="SCD"/>
</dbReference>
<evidence type="ECO:0000256" key="1">
    <source>
        <dbReference type="SAM" id="MobiDB-lite"/>
    </source>
</evidence>
<dbReference type="GO" id="GO:0003682">
    <property type="term" value="F:chromatin binding"/>
    <property type="evidence" value="ECO:0007669"/>
    <property type="project" value="TreeGrafter"/>
</dbReference>
<sequence>MSTPPASGERRSGRPRKQVERYEGLQGLKRKRTDDSEATADGIEDNEDIEEDDDLLGPEEEDEDDDEAEDVDDGEEYRAPRSAPKGTKGTGSKRAKALENGHTSGQTEKPKTKSRSKAVDGAPKAAPKPRAKKARLAGEFVSGTAVNGEGTTGGIKSDNHLFNALLNPSTSLQTVSEDFLDSLRESALPALAELITMVVRCCGANADITTDEVADEDGVVGVCEEIMDAIKKTQAPPYPLISRLPALKPLRKALSSFLNHLMKSTHMSSQLYNSDLLPTLLSWLTTMSSSSLRSFRHTSTYVAACAVSGLCEVANELEKDLSVVGRQREAERKKRKSGAANAKDPLEKRFVELKERQKKVVEFMKEFFDGIFVHRYRDFDPEIRAECMHELGVWMKACPSYWLDGQYLRYAGWLLSDSSTHVRLEALKALVPLYSVPSSTALPHFTTRFLQRIIQIASSDTDVAVRCAALALLTEIDAHDLWGDEEDAGGNDRAKICLLIWDTEPRIRRAVASFFANVWAEQVEEAIESQGRKKKEKEGEREKIGAKQLATLLVRLETLIDEELSQSSEEPRAAYVTRQVSAHLPGSPSGLDSRVVLAVDALWNHIDAVREWDSLLDLLLLDHTISDDSSSPRKRKKAARKDAELETAEAGDEEKERVDDRWRLDEREETLLLEVFGSSLAKAIAEAQADKKAEVDDVKADVTRDLILALPKLFAKYQTDAGRIADLLMIPRLLDLDLYVEMRETNAYDQLWDDVSQQFLKQTDPMVLRNSVGTIMYLLTSGASLVNINSRKMTELEDEVFSSLRDAVAGRDELELANFEDNELHALSAVTTRLSSLFATRDLTVGMEEDEGGKQSSAWDILSALAERGRLGYKDEEAMVDQCLKTLNLHVVWKTRRLLAEPDADPDAEAEPNALKSSLEDQRNTLLEKLTEYAVGTQSSPCEALRRSSFDALLTLYILFSPGEVPGKKTPGSVLPLSLDDQLQYRCAGFMQAEIEKYADEVAEANDDDEEPPQNEDGSDVDMDGGEEKQKRKASKPKSGNNSRTTSQPLLGREYILCTVISTFIRAIRIGVLHLRHAAVLLAHFGRFSSTVDLCMKSLIDVLREEGIRSKHGEAVAIAIAKSLEDSFELYLDGTVSTTECSVSLAKMLSTTFVIRSGHFAILKRMPSVHVVAVHRDCIGWLFGKLQTSINLPNTKRRNKVASLWRCMVPMLSTAEPREALQIKRHLDNAIKETKVEITEEKLWEPLRAYEKRLVNVMAKDKAIGEAARATTRKVTQSKAPASDPAARDDASPTPPRPQPRPRPVRNEMPPVPESQHGMQSQGSEDIALLLPAADINGMSTPLTNGNAGRHVLSNGQKRARDEDEDESLNLNLGASDDDEEQQALNDLIENGKGGVSEPMEPMNSVKRRRR</sequence>
<feature type="domain" description="SCD" evidence="2">
    <location>
        <begin position="372"/>
        <end position="456"/>
    </location>
</feature>
<reference evidence="3 4" key="1">
    <citation type="journal article" date="2016" name="Mol. Biol. Evol.">
        <title>Comparative Genomics of Early-Diverging Mushroom-Forming Fungi Provides Insights into the Origins of Lignocellulose Decay Capabilities.</title>
        <authorList>
            <person name="Nagy L.G."/>
            <person name="Riley R."/>
            <person name="Tritt A."/>
            <person name="Adam C."/>
            <person name="Daum C."/>
            <person name="Floudas D."/>
            <person name="Sun H."/>
            <person name="Yadav J.S."/>
            <person name="Pangilinan J."/>
            <person name="Larsson K.H."/>
            <person name="Matsuura K."/>
            <person name="Barry K."/>
            <person name="Labutti K."/>
            <person name="Kuo R."/>
            <person name="Ohm R.A."/>
            <person name="Bhattacharya S.S."/>
            <person name="Shirouzu T."/>
            <person name="Yoshinaga Y."/>
            <person name="Martin F.M."/>
            <person name="Grigoriev I.V."/>
            <person name="Hibbett D.S."/>
        </authorList>
    </citation>
    <scope>NUCLEOTIDE SEQUENCE [LARGE SCALE GENOMIC DNA]</scope>
    <source>
        <strain evidence="3 4">HHB12733</strain>
    </source>
</reference>
<dbReference type="InterPro" id="IPR039662">
    <property type="entry name" value="Cohesin_Scc3/SA"/>
</dbReference>
<accession>A0A165I0V7</accession>
<dbReference type="GO" id="GO:0007062">
    <property type="term" value="P:sister chromatid cohesion"/>
    <property type="evidence" value="ECO:0007669"/>
    <property type="project" value="UniProtKB-ARBA"/>
</dbReference>
<dbReference type="OrthoDB" id="498590at2759"/>
<feature type="region of interest" description="Disordered" evidence="1">
    <location>
        <begin position="1267"/>
        <end position="1323"/>
    </location>
</feature>
<dbReference type="STRING" id="1353952.A0A165I0V7"/>
<dbReference type="InterPro" id="IPR013721">
    <property type="entry name" value="STAG"/>
</dbReference>
<dbReference type="GO" id="GO:0005634">
    <property type="term" value="C:nucleus"/>
    <property type="evidence" value="ECO:0007669"/>
    <property type="project" value="TreeGrafter"/>
</dbReference>
<dbReference type="Pfam" id="PF21581">
    <property type="entry name" value="SCD"/>
    <property type="match status" value="1"/>
</dbReference>
<feature type="region of interest" description="Disordered" evidence="1">
    <location>
        <begin position="627"/>
        <end position="658"/>
    </location>
</feature>
<dbReference type="GO" id="GO:0000785">
    <property type="term" value="C:chromatin"/>
    <property type="evidence" value="ECO:0007669"/>
    <property type="project" value="TreeGrafter"/>
</dbReference>
<feature type="compositionally biased region" description="Basic and acidic residues" evidence="1">
    <location>
        <begin position="8"/>
        <end position="23"/>
    </location>
</feature>
<feature type="region of interest" description="Disordered" evidence="1">
    <location>
        <begin position="1002"/>
        <end position="1046"/>
    </location>
</feature>
<dbReference type="Gene3D" id="1.25.10.10">
    <property type="entry name" value="Leucine-rich Repeat Variant"/>
    <property type="match status" value="1"/>
</dbReference>
<dbReference type="InterPro" id="IPR056396">
    <property type="entry name" value="HEAT_SCC3-SA"/>
</dbReference>
<dbReference type="InterPro" id="IPR016024">
    <property type="entry name" value="ARM-type_fold"/>
</dbReference>
<dbReference type="GO" id="GO:0008278">
    <property type="term" value="C:cohesin complex"/>
    <property type="evidence" value="ECO:0007669"/>
    <property type="project" value="TreeGrafter"/>
</dbReference>
<feature type="region of interest" description="Disordered" evidence="1">
    <location>
        <begin position="1340"/>
        <end position="1411"/>
    </location>
</feature>
<gene>
    <name evidence="3" type="ORF">CALCODRAFT_449346</name>
</gene>
<organism evidence="3 4">
    <name type="scientific">Calocera cornea HHB12733</name>
    <dbReference type="NCBI Taxonomy" id="1353952"/>
    <lineage>
        <taxon>Eukaryota</taxon>
        <taxon>Fungi</taxon>
        <taxon>Dikarya</taxon>
        <taxon>Basidiomycota</taxon>
        <taxon>Agaricomycotina</taxon>
        <taxon>Dacrymycetes</taxon>
        <taxon>Dacrymycetales</taxon>
        <taxon>Dacrymycetaceae</taxon>
        <taxon>Calocera</taxon>
    </lineage>
</organism>
<feature type="compositionally biased region" description="Acidic residues" evidence="1">
    <location>
        <begin position="36"/>
        <end position="75"/>
    </location>
</feature>
<dbReference type="PROSITE" id="PS51425">
    <property type="entry name" value="SCD"/>
    <property type="match status" value="1"/>
</dbReference>
<proteinExistence type="predicted"/>
<dbReference type="InParanoid" id="A0A165I0V7"/>
<dbReference type="PANTHER" id="PTHR11199">
    <property type="entry name" value="STROMAL ANTIGEN"/>
    <property type="match status" value="1"/>
</dbReference>
<name>A0A165I0V7_9BASI</name>
<keyword evidence="4" id="KW-1185">Reference proteome</keyword>
<feature type="compositionally biased region" description="Acidic residues" evidence="1">
    <location>
        <begin position="1002"/>
        <end position="1025"/>
    </location>
</feature>
<dbReference type="SUPFAM" id="SSF48371">
    <property type="entry name" value="ARM repeat"/>
    <property type="match status" value="1"/>
</dbReference>
<evidence type="ECO:0000313" key="4">
    <source>
        <dbReference type="Proteomes" id="UP000076842"/>
    </source>
</evidence>
<dbReference type="InterPro" id="IPR011989">
    <property type="entry name" value="ARM-like"/>
</dbReference>
<dbReference type="Proteomes" id="UP000076842">
    <property type="component" value="Unassembled WGS sequence"/>
</dbReference>
<dbReference type="Pfam" id="PF08514">
    <property type="entry name" value="STAG"/>
    <property type="match status" value="1"/>
</dbReference>
<feature type="region of interest" description="Disordered" evidence="1">
    <location>
        <begin position="1"/>
        <end position="136"/>
    </location>
</feature>
<evidence type="ECO:0000313" key="3">
    <source>
        <dbReference type="EMBL" id="KZT59992.1"/>
    </source>
</evidence>
<evidence type="ECO:0000259" key="2">
    <source>
        <dbReference type="PROSITE" id="PS51425"/>
    </source>
</evidence>
<dbReference type="Pfam" id="PF24571">
    <property type="entry name" value="HEAT_SCC3-SA"/>
    <property type="match status" value="1"/>
</dbReference>
<feature type="compositionally biased region" description="Pro residues" evidence="1">
    <location>
        <begin position="1293"/>
        <end position="1302"/>
    </location>
</feature>